<dbReference type="CDD" id="cd18731">
    <property type="entry name" value="PIN_NgFitB-like"/>
    <property type="match status" value="1"/>
</dbReference>
<dbReference type="OrthoDB" id="9804823at2"/>
<evidence type="ECO:0000256" key="1">
    <source>
        <dbReference type="ARBA" id="ARBA00001946"/>
    </source>
</evidence>
<proteinExistence type="inferred from homology"/>
<evidence type="ECO:0000313" key="10">
    <source>
        <dbReference type="EMBL" id="GAB98417.1"/>
    </source>
</evidence>
<dbReference type="Proteomes" id="UP000008366">
    <property type="component" value="Unassembled WGS sequence"/>
</dbReference>
<organism evidence="10 11">
    <name type="scientific">Kineosphaera limosa NBRC 100340</name>
    <dbReference type="NCBI Taxonomy" id="1184609"/>
    <lineage>
        <taxon>Bacteria</taxon>
        <taxon>Bacillati</taxon>
        <taxon>Actinomycetota</taxon>
        <taxon>Actinomycetes</taxon>
        <taxon>Micrococcales</taxon>
        <taxon>Dermatophilaceae</taxon>
        <taxon>Kineosphaera</taxon>
    </lineage>
</organism>
<evidence type="ECO:0000256" key="5">
    <source>
        <dbReference type="ARBA" id="ARBA00022801"/>
    </source>
</evidence>
<evidence type="ECO:0000256" key="6">
    <source>
        <dbReference type="ARBA" id="ARBA00022842"/>
    </source>
</evidence>
<dbReference type="STRING" id="1184609.KILIM_164_00020"/>
<comment type="caution">
    <text evidence="10">The sequence shown here is derived from an EMBL/GenBank/DDBJ whole genome shotgun (WGS) entry which is preliminary data.</text>
</comment>
<keyword evidence="4 8" id="KW-0479">Metal-binding</keyword>
<keyword evidence="5 8" id="KW-0378">Hydrolase</keyword>
<protein>
    <recommendedName>
        <fullName evidence="8">Ribonuclease VapC</fullName>
        <shortName evidence="8">RNase VapC</shortName>
        <ecNumber evidence="8">3.1.-.-</ecNumber>
    </recommendedName>
    <alternativeName>
        <fullName evidence="8">Toxin VapC</fullName>
    </alternativeName>
</protein>
<dbReference type="PANTHER" id="PTHR33653:SF1">
    <property type="entry name" value="RIBONUCLEASE VAPC2"/>
    <property type="match status" value="1"/>
</dbReference>
<comment type="function">
    <text evidence="8">Toxic component of a toxin-antitoxin (TA) system. An RNase.</text>
</comment>
<keyword evidence="8" id="KW-0800">Toxin</keyword>
<evidence type="ECO:0000256" key="3">
    <source>
        <dbReference type="ARBA" id="ARBA00022722"/>
    </source>
</evidence>
<evidence type="ECO:0000256" key="2">
    <source>
        <dbReference type="ARBA" id="ARBA00022649"/>
    </source>
</evidence>
<keyword evidence="11" id="KW-1185">Reference proteome</keyword>
<dbReference type="GO" id="GO:0090729">
    <property type="term" value="F:toxin activity"/>
    <property type="evidence" value="ECO:0007669"/>
    <property type="project" value="UniProtKB-KW"/>
</dbReference>
<dbReference type="PANTHER" id="PTHR33653">
    <property type="entry name" value="RIBONUCLEASE VAPC2"/>
    <property type="match status" value="1"/>
</dbReference>
<dbReference type="InterPro" id="IPR050556">
    <property type="entry name" value="Type_II_TA_system_RNase"/>
</dbReference>
<dbReference type="EMBL" id="BAHD01000164">
    <property type="protein sequence ID" value="GAB98417.1"/>
    <property type="molecule type" value="Genomic_DNA"/>
</dbReference>
<dbReference type="EC" id="3.1.-.-" evidence="8"/>
<dbReference type="InterPro" id="IPR002716">
    <property type="entry name" value="PIN_dom"/>
</dbReference>
<dbReference type="SUPFAM" id="SSF88723">
    <property type="entry name" value="PIN domain-like"/>
    <property type="match status" value="1"/>
</dbReference>
<evidence type="ECO:0000256" key="8">
    <source>
        <dbReference type="HAMAP-Rule" id="MF_00265"/>
    </source>
</evidence>
<comment type="cofactor">
    <cofactor evidence="1 8">
        <name>Mg(2+)</name>
        <dbReference type="ChEBI" id="CHEBI:18420"/>
    </cofactor>
</comment>
<sequence length="138" mass="14945">MIILDTNVISELMRGDEADARVLTWVRSRPQLPVTTVLNRAEIMAGIALLPAGRRRSRLQEVADQAFSRMGVCLPFAHACAAHYADIVAARQAKGAPIATMDALIAALAREAEATIATRNTADFDHLGLQIVNPWQGD</sequence>
<accession>K6X229</accession>
<gene>
    <name evidence="8" type="primary">vapC</name>
    <name evidence="10" type="ORF">KILIM_164_00020</name>
</gene>
<dbReference type="RefSeq" id="WP_006594949.1">
    <property type="nucleotide sequence ID" value="NZ_BAHD01000164.1"/>
</dbReference>
<evidence type="ECO:0000256" key="4">
    <source>
        <dbReference type="ARBA" id="ARBA00022723"/>
    </source>
</evidence>
<dbReference type="GO" id="GO:0004540">
    <property type="term" value="F:RNA nuclease activity"/>
    <property type="evidence" value="ECO:0007669"/>
    <property type="project" value="InterPro"/>
</dbReference>
<dbReference type="HAMAP" id="MF_00265">
    <property type="entry name" value="VapC_Nob1"/>
    <property type="match status" value="1"/>
</dbReference>
<dbReference type="Gene3D" id="3.40.50.1010">
    <property type="entry name" value="5'-nuclease"/>
    <property type="match status" value="1"/>
</dbReference>
<reference evidence="10 11" key="1">
    <citation type="submission" date="2012-08" db="EMBL/GenBank/DDBJ databases">
        <title>Whole genome shotgun sequence of Kineosphaera limosa NBRC 100340.</title>
        <authorList>
            <person name="Yoshida I."/>
            <person name="Isaki S."/>
            <person name="Hosoyama A."/>
            <person name="Tsuchikane K."/>
            <person name="Katsumata H."/>
            <person name="Ando Y."/>
            <person name="Ohji S."/>
            <person name="Hamada M."/>
            <person name="Tamura T."/>
            <person name="Yamazoe A."/>
            <person name="Yamazaki S."/>
            <person name="Fujita N."/>
        </authorList>
    </citation>
    <scope>NUCLEOTIDE SEQUENCE [LARGE SCALE GENOMIC DNA]</scope>
    <source>
        <strain evidence="10 11">NBRC 100340</strain>
    </source>
</reference>
<feature type="binding site" evidence="8">
    <location>
        <position position="102"/>
    </location>
    <ligand>
        <name>Mg(2+)</name>
        <dbReference type="ChEBI" id="CHEBI:18420"/>
    </ligand>
</feature>
<dbReference type="InterPro" id="IPR029060">
    <property type="entry name" value="PIN-like_dom_sf"/>
</dbReference>
<dbReference type="InterPro" id="IPR022907">
    <property type="entry name" value="VapC_family"/>
</dbReference>
<keyword evidence="2 8" id="KW-1277">Toxin-antitoxin system</keyword>
<comment type="similarity">
    <text evidence="7 8">Belongs to the PINc/VapC protein family.</text>
</comment>
<dbReference type="AlphaFoldDB" id="K6X229"/>
<dbReference type="GO" id="GO:0016787">
    <property type="term" value="F:hydrolase activity"/>
    <property type="evidence" value="ECO:0007669"/>
    <property type="project" value="UniProtKB-KW"/>
</dbReference>
<name>K6X229_9MICO</name>
<dbReference type="Pfam" id="PF01850">
    <property type="entry name" value="PIN"/>
    <property type="match status" value="1"/>
</dbReference>
<keyword evidence="6 8" id="KW-0460">Magnesium</keyword>
<feature type="domain" description="PIN" evidence="9">
    <location>
        <begin position="2"/>
        <end position="126"/>
    </location>
</feature>
<dbReference type="GO" id="GO:0000287">
    <property type="term" value="F:magnesium ion binding"/>
    <property type="evidence" value="ECO:0007669"/>
    <property type="project" value="UniProtKB-UniRule"/>
</dbReference>
<evidence type="ECO:0000313" key="11">
    <source>
        <dbReference type="Proteomes" id="UP000008366"/>
    </source>
</evidence>
<keyword evidence="3 8" id="KW-0540">Nuclease</keyword>
<evidence type="ECO:0000259" key="9">
    <source>
        <dbReference type="Pfam" id="PF01850"/>
    </source>
</evidence>
<dbReference type="eggNOG" id="COG1487">
    <property type="taxonomic scope" value="Bacteria"/>
</dbReference>
<evidence type="ECO:0000256" key="7">
    <source>
        <dbReference type="ARBA" id="ARBA00038093"/>
    </source>
</evidence>
<feature type="binding site" evidence="8">
    <location>
        <position position="5"/>
    </location>
    <ligand>
        <name>Mg(2+)</name>
        <dbReference type="ChEBI" id="CHEBI:18420"/>
    </ligand>
</feature>